<protein>
    <submittedName>
        <fullName evidence="2">Uncharacterized protein</fullName>
    </submittedName>
</protein>
<evidence type="ECO:0000313" key="2">
    <source>
        <dbReference type="EMBL" id="PHQ52010.1"/>
    </source>
</evidence>
<gene>
    <name evidence="2" type="ORF">BLA24_10075</name>
</gene>
<evidence type="ECO:0000313" key="3">
    <source>
        <dbReference type="Proteomes" id="UP000222531"/>
    </source>
</evidence>
<reference evidence="2 3" key="1">
    <citation type="journal article" date="2017" name="Biochemistry">
        <title>Identification of the Biosynthetic Pathway for the Antibiotic Bicyclomycin.</title>
        <authorList>
            <person name="Patteson J."/>
            <person name="Cai W."/>
            <person name="Johnson R.A."/>
            <person name="Santa Maria K."/>
            <person name="Li B."/>
        </authorList>
    </citation>
    <scope>NUCLEOTIDE SEQUENCE [LARGE SCALE GENOMIC DNA]</scope>
    <source>
        <strain evidence="2 3">ATCC 21532</strain>
    </source>
</reference>
<evidence type="ECO:0000256" key="1">
    <source>
        <dbReference type="SAM" id="MobiDB-lite"/>
    </source>
</evidence>
<dbReference type="EMBL" id="NHZO01000106">
    <property type="protein sequence ID" value="PHQ52010.1"/>
    <property type="molecule type" value="Genomic_DNA"/>
</dbReference>
<accession>A0A2G1XLA8</accession>
<feature type="compositionally biased region" description="Basic and acidic residues" evidence="1">
    <location>
        <begin position="25"/>
        <end position="51"/>
    </location>
</feature>
<sequence length="119" mass="12517">MEHSGRVVGGAGGVLVAPAFRRGHEFGGRPYRHGEGQDPLERGEEGEDVHPVGDAVRGPGRRGLFGEGGERRHLPAHPVDGFGRDAQVGARGASRMGFARQRTAQRMGARTALTTLAAA</sequence>
<keyword evidence="3" id="KW-1185">Reference proteome</keyword>
<feature type="region of interest" description="Disordered" evidence="1">
    <location>
        <begin position="25"/>
        <end position="86"/>
    </location>
</feature>
<dbReference type="AlphaFoldDB" id="A0A2G1XLA8"/>
<comment type="caution">
    <text evidence="2">The sequence shown here is derived from an EMBL/GenBank/DDBJ whole genome shotgun (WGS) entry which is preliminary data.</text>
</comment>
<name>A0A2G1XLA8_STRCJ</name>
<organism evidence="2 3">
    <name type="scientific">Streptomyces cinnamoneus</name>
    <name type="common">Streptoverticillium cinnamoneum</name>
    <dbReference type="NCBI Taxonomy" id="53446"/>
    <lineage>
        <taxon>Bacteria</taxon>
        <taxon>Bacillati</taxon>
        <taxon>Actinomycetota</taxon>
        <taxon>Actinomycetes</taxon>
        <taxon>Kitasatosporales</taxon>
        <taxon>Streptomycetaceae</taxon>
        <taxon>Streptomyces</taxon>
        <taxon>Streptomyces cinnamoneus group</taxon>
    </lineage>
</organism>
<proteinExistence type="predicted"/>
<dbReference type="Proteomes" id="UP000222531">
    <property type="component" value="Unassembled WGS sequence"/>
</dbReference>